<dbReference type="Pfam" id="PF23812">
    <property type="entry name" value="Phage_TAC_18"/>
    <property type="match status" value="1"/>
</dbReference>
<dbReference type="Proteomes" id="UP001597299">
    <property type="component" value="Unassembled WGS sequence"/>
</dbReference>
<keyword evidence="2" id="KW-1185">Reference proteome</keyword>
<proteinExistence type="predicted"/>
<evidence type="ECO:0000313" key="1">
    <source>
        <dbReference type="EMBL" id="MFD2142309.1"/>
    </source>
</evidence>
<protein>
    <submittedName>
        <fullName evidence="1">Uncharacterized protein</fullName>
    </submittedName>
</protein>
<evidence type="ECO:0000313" key="2">
    <source>
        <dbReference type="Proteomes" id="UP001597299"/>
    </source>
</evidence>
<dbReference type="EMBL" id="JBHUHD010000001">
    <property type="protein sequence ID" value="MFD2142309.1"/>
    <property type="molecule type" value="Genomic_DNA"/>
</dbReference>
<accession>A0ABW4Z1C4</accession>
<dbReference type="RefSeq" id="WP_213351239.1">
    <property type="nucleotide sequence ID" value="NZ_JBHUHD010000001.1"/>
</dbReference>
<comment type="caution">
    <text evidence="1">The sequence shown here is derived from an EMBL/GenBank/DDBJ whole genome shotgun (WGS) entry which is preliminary data.</text>
</comment>
<organism evidence="1 2">
    <name type="scientific">Ancylobacter oerskovii</name>
    <dbReference type="NCBI Taxonomy" id="459519"/>
    <lineage>
        <taxon>Bacteria</taxon>
        <taxon>Pseudomonadati</taxon>
        <taxon>Pseudomonadota</taxon>
        <taxon>Alphaproteobacteria</taxon>
        <taxon>Hyphomicrobiales</taxon>
        <taxon>Xanthobacteraceae</taxon>
        <taxon>Ancylobacter</taxon>
    </lineage>
</organism>
<name>A0ABW4Z1C4_9HYPH</name>
<gene>
    <name evidence="1" type="ORF">ACFSNC_18025</name>
</gene>
<dbReference type="InterPro" id="IPR056919">
    <property type="entry name" value="Phage_TAC_18"/>
</dbReference>
<sequence length="77" mass="8754">MPGELLFAWGAFFDLRDDRPMMAGAIGRIPFMAIEKWAERHGVLGADQLDRLVTLVRAMDDEWIKIEAERIKAAARP</sequence>
<reference evidence="2" key="1">
    <citation type="journal article" date="2019" name="Int. J. Syst. Evol. Microbiol.">
        <title>The Global Catalogue of Microorganisms (GCM) 10K type strain sequencing project: providing services to taxonomists for standard genome sequencing and annotation.</title>
        <authorList>
            <consortium name="The Broad Institute Genomics Platform"/>
            <consortium name="The Broad Institute Genome Sequencing Center for Infectious Disease"/>
            <person name="Wu L."/>
            <person name="Ma J."/>
        </authorList>
    </citation>
    <scope>NUCLEOTIDE SEQUENCE [LARGE SCALE GENOMIC DNA]</scope>
    <source>
        <strain evidence="2">CCM 7435</strain>
    </source>
</reference>